<evidence type="ECO:0000313" key="3">
    <source>
        <dbReference type="Proteomes" id="UP001177670"/>
    </source>
</evidence>
<feature type="region of interest" description="Disordered" evidence="1">
    <location>
        <begin position="42"/>
        <end position="69"/>
    </location>
</feature>
<feature type="compositionally biased region" description="Basic residues" evidence="1">
    <location>
        <begin position="60"/>
        <end position="69"/>
    </location>
</feature>
<evidence type="ECO:0000256" key="1">
    <source>
        <dbReference type="SAM" id="MobiDB-lite"/>
    </source>
</evidence>
<comment type="caution">
    <text evidence="2">The sequence shown here is derived from an EMBL/GenBank/DDBJ whole genome shotgun (WGS) entry which is preliminary data.</text>
</comment>
<gene>
    <name evidence="2" type="ORF">K0M31_001679</name>
</gene>
<accession>A0AA40GGT6</accession>
<name>A0AA40GGT6_9HYME</name>
<reference evidence="2" key="1">
    <citation type="submission" date="2021-10" db="EMBL/GenBank/DDBJ databases">
        <title>Melipona bicolor Genome sequencing and assembly.</title>
        <authorList>
            <person name="Araujo N.S."/>
            <person name="Arias M.C."/>
        </authorList>
    </citation>
    <scope>NUCLEOTIDE SEQUENCE</scope>
    <source>
        <strain evidence="2">USP_2M_L1-L4_2017</strain>
        <tissue evidence="2">Whole body</tissue>
    </source>
</reference>
<organism evidence="2 3">
    <name type="scientific">Melipona bicolor</name>
    <dbReference type="NCBI Taxonomy" id="60889"/>
    <lineage>
        <taxon>Eukaryota</taxon>
        <taxon>Metazoa</taxon>
        <taxon>Ecdysozoa</taxon>
        <taxon>Arthropoda</taxon>
        <taxon>Hexapoda</taxon>
        <taxon>Insecta</taxon>
        <taxon>Pterygota</taxon>
        <taxon>Neoptera</taxon>
        <taxon>Endopterygota</taxon>
        <taxon>Hymenoptera</taxon>
        <taxon>Apocrita</taxon>
        <taxon>Aculeata</taxon>
        <taxon>Apoidea</taxon>
        <taxon>Anthophila</taxon>
        <taxon>Apidae</taxon>
        <taxon>Melipona</taxon>
    </lineage>
</organism>
<protein>
    <submittedName>
        <fullName evidence="2">Uncharacterized protein</fullName>
    </submittedName>
</protein>
<keyword evidence="3" id="KW-1185">Reference proteome</keyword>
<dbReference type="Proteomes" id="UP001177670">
    <property type="component" value="Unassembled WGS sequence"/>
</dbReference>
<dbReference type="AlphaFoldDB" id="A0AA40GGT6"/>
<proteinExistence type="predicted"/>
<sequence>MVPFTKMRWFRGHAEAPRLLSLSPLQVDEDLDGASYHFHAASQYRGKNREKPPIQLPHTAKTRMRRELS</sequence>
<evidence type="ECO:0000313" key="2">
    <source>
        <dbReference type="EMBL" id="KAK1137154.1"/>
    </source>
</evidence>
<dbReference type="EMBL" id="JAHYIQ010000001">
    <property type="protein sequence ID" value="KAK1137154.1"/>
    <property type="molecule type" value="Genomic_DNA"/>
</dbReference>